<reference evidence="3" key="1">
    <citation type="submission" date="2015-11" db="EMBL/GenBank/DDBJ databases">
        <authorList>
            <person name="Wang J."/>
            <person name="Wang L."/>
            <person name="Wang F."/>
            <person name="Cao G."/>
        </authorList>
    </citation>
    <scope>NUCLEOTIDE SEQUENCE [LARGE SCALE GENOMIC DNA]</scope>
    <source>
        <strain evidence="3">gdw1</strain>
    </source>
</reference>
<dbReference type="SMART" id="SM00458">
    <property type="entry name" value="RICIN"/>
    <property type="match status" value="1"/>
</dbReference>
<protein>
    <recommendedName>
        <fullName evidence="1">Ricin B lectin domain-containing protein</fullName>
    </recommendedName>
</protein>
<dbReference type="AlphaFoldDB" id="A0A1E2SKL4"/>
<dbReference type="InterPro" id="IPR035992">
    <property type="entry name" value="Ricin_B-like_lectins"/>
</dbReference>
<name>A0A1E2SKL4_LEIXY</name>
<proteinExistence type="predicted"/>
<evidence type="ECO:0000259" key="1">
    <source>
        <dbReference type="SMART" id="SM00458"/>
    </source>
</evidence>
<dbReference type="InterPro" id="IPR000772">
    <property type="entry name" value="Ricin_B_lectin"/>
</dbReference>
<dbReference type="SUPFAM" id="SSF50370">
    <property type="entry name" value="Ricin B-like lectins"/>
    <property type="match status" value="3"/>
</dbReference>
<dbReference type="EMBL" id="LNZG01000014">
    <property type="protein sequence ID" value="ODA90299.1"/>
    <property type="molecule type" value="Genomic_DNA"/>
</dbReference>
<dbReference type="Proteomes" id="UP000094426">
    <property type="component" value="Unassembled WGS sequence"/>
</dbReference>
<sequence>MRSDGTIRTMNDRWCIADQPRSFWHNPWVALARCASVPNQRWSQVDGHFKNESTGLCLATSDHSTYPASRLATAPCSRDADQQFVSVEPQTIMTRSPGSYLWPDTSVKPDSPVMIRQSVPEPGWKLLPDGTIRSLDDQQCLGFSGSSTANGTPVVLGACTGGGQKWTATPDGELRTRLADNVCATVQEGSVVGSRCTGGANQTFWF</sequence>
<dbReference type="Gene3D" id="2.80.10.50">
    <property type="match status" value="2"/>
</dbReference>
<dbReference type="Pfam" id="PF00652">
    <property type="entry name" value="Ricin_B_lectin"/>
    <property type="match status" value="2"/>
</dbReference>
<organism evidence="2 3">
    <name type="scientific">Leifsonia xyli subsp. xyli</name>
    <dbReference type="NCBI Taxonomy" id="59736"/>
    <lineage>
        <taxon>Bacteria</taxon>
        <taxon>Bacillati</taxon>
        <taxon>Actinomycetota</taxon>
        <taxon>Actinomycetes</taxon>
        <taxon>Micrococcales</taxon>
        <taxon>Microbacteriaceae</taxon>
        <taxon>Leifsonia</taxon>
    </lineage>
</organism>
<feature type="domain" description="Ricin B lectin" evidence="1">
    <location>
        <begin position="46"/>
        <end position="169"/>
    </location>
</feature>
<gene>
    <name evidence="2" type="ORF">ATY41_10360</name>
</gene>
<dbReference type="CDD" id="cd00161">
    <property type="entry name" value="beta-trefoil_Ricin-like"/>
    <property type="match status" value="1"/>
</dbReference>
<accession>A0A1E2SKL4</accession>
<dbReference type="PROSITE" id="PS50231">
    <property type="entry name" value="RICIN_B_LECTIN"/>
    <property type="match status" value="1"/>
</dbReference>
<evidence type="ECO:0000313" key="2">
    <source>
        <dbReference type="EMBL" id="ODA90299.1"/>
    </source>
</evidence>
<evidence type="ECO:0000313" key="3">
    <source>
        <dbReference type="Proteomes" id="UP000094426"/>
    </source>
</evidence>
<comment type="caution">
    <text evidence="2">The sequence shown here is derived from an EMBL/GenBank/DDBJ whole genome shotgun (WGS) entry which is preliminary data.</text>
</comment>